<evidence type="ECO:0000313" key="1">
    <source>
        <dbReference type="EMBL" id="CAH9063386.1"/>
    </source>
</evidence>
<dbReference type="Proteomes" id="UP001152484">
    <property type="component" value="Unassembled WGS sequence"/>
</dbReference>
<name>A0A9P0YKC4_CUSEU</name>
<dbReference type="AlphaFoldDB" id="A0A9P0YKC4"/>
<comment type="caution">
    <text evidence="1">The sequence shown here is derived from an EMBL/GenBank/DDBJ whole genome shotgun (WGS) entry which is preliminary data.</text>
</comment>
<organism evidence="1 2">
    <name type="scientific">Cuscuta europaea</name>
    <name type="common">European dodder</name>
    <dbReference type="NCBI Taxonomy" id="41803"/>
    <lineage>
        <taxon>Eukaryota</taxon>
        <taxon>Viridiplantae</taxon>
        <taxon>Streptophyta</taxon>
        <taxon>Embryophyta</taxon>
        <taxon>Tracheophyta</taxon>
        <taxon>Spermatophyta</taxon>
        <taxon>Magnoliopsida</taxon>
        <taxon>eudicotyledons</taxon>
        <taxon>Gunneridae</taxon>
        <taxon>Pentapetalae</taxon>
        <taxon>asterids</taxon>
        <taxon>lamiids</taxon>
        <taxon>Solanales</taxon>
        <taxon>Convolvulaceae</taxon>
        <taxon>Cuscuteae</taxon>
        <taxon>Cuscuta</taxon>
        <taxon>Cuscuta subgen. Cuscuta</taxon>
    </lineage>
</organism>
<keyword evidence="2" id="KW-1185">Reference proteome</keyword>
<dbReference type="EMBL" id="CAMAPE010000004">
    <property type="protein sequence ID" value="CAH9063386.1"/>
    <property type="molecule type" value="Genomic_DNA"/>
</dbReference>
<evidence type="ECO:0000313" key="2">
    <source>
        <dbReference type="Proteomes" id="UP001152484"/>
    </source>
</evidence>
<protein>
    <submittedName>
        <fullName evidence="1">Uncharacterized protein</fullName>
    </submittedName>
</protein>
<gene>
    <name evidence="1" type="ORF">CEURO_LOCUS2042</name>
</gene>
<reference evidence="1" key="1">
    <citation type="submission" date="2022-07" db="EMBL/GenBank/DDBJ databases">
        <authorList>
            <person name="Macas J."/>
            <person name="Novak P."/>
            <person name="Neumann P."/>
        </authorList>
    </citation>
    <scope>NUCLEOTIDE SEQUENCE</scope>
</reference>
<proteinExistence type="predicted"/>
<accession>A0A9P0YKC4</accession>
<sequence>MSLPLSCSATCISRHQTHYRHSYATRLQMLATQQSLTLGHLRFTGRLSWQEFGLLASPVSPISSMLQIVIGFHKASPASQTIILIFERLIRVYFKGKENIFYTIHV</sequence>